<feature type="domain" description="HTH lacI-type" evidence="4">
    <location>
        <begin position="11"/>
        <end position="65"/>
    </location>
</feature>
<gene>
    <name evidence="5" type="ORF">PM02_12380</name>
</gene>
<dbReference type="InterPro" id="IPR028082">
    <property type="entry name" value="Peripla_BP_I"/>
</dbReference>
<dbReference type="STRING" id="83219.PM02_12380"/>
<dbReference type="AlphaFoldDB" id="A0A061STW2"/>
<dbReference type="PROSITE" id="PS50932">
    <property type="entry name" value="HTH_LACI_2"/>
    <property type="match status" value="1"/>
</dbReference>
<evidence type="ECO:0000259" key="4">
    <source>
        <dbReference type="PROSITE" id="PS50932"/>
    </source>
</evidence>
<name>A0A061STW2_9RHOB</name>
<dbReference type="Pfam" id="PF00356">
    <property type="entry name" value="LacI"/>
    <property type="match status" value="1"/>
</dbReference>
<dbReference type="SUPFAM" id="SSF53822">
    <property type="entry name" value="Periplasmic binding protein-like I"/>
    <property type="match status" value="1"/>
</dbReference>
<evidence type="ECO:0000313" key="5">
    <source>
        <dbReference type="EMBL" id="KAJ02889.1"/>
    </source>
</evidence>
<protein>
    <recommendedName>
        <fullName evidence="4">HTH lacI-type domain-containing protein</fullName>
    </recommendedName>
</protein>
<dbReference type="SMART" id="SM00354">
    <property type="entry name" value="HTH_LACI"/>
    <property type="match status" value="1"/>
</dbReference>
<dbReference type="PANTHER" id="PTHR30146">
    <property type="entry name" value="LACI-RELATED TRANSCRIPTIONAL REPRESSOR"/>
    <property type="match status" value="1"/>
</dbReference>
<dbReference type="CDD" id="cd01392">
    <property type="entry name" value="HTH_LacI"/>
    <property type="match status" value="1"/>
</dbReference>
<dbReference type="eggNOG" id="COG1879">
    <property type="taxonomic scope" value="Bacteria"/>
</dbReference>
<dbReference type="EMBL" id="JEMU01000009">
    <property type="protein sequence ID" value="KAJ02889.1"/>
    <property type="molecule type" value="Genomic_DNA"/>
</dbReference>
<evidence type="ECO:0000256" key="3">
    <source>
        <dbReference type="ARBA" id="ARBA00023163"/>
    </source>
</evidence>
<dbReference type="GO" id="GO:0000976">
    <property type="term" value="F:transcription cis-regulatory region binding"/>
    <property type="evidence" value="ECO:0007669"/>
    <property type="project" value="TreeGrafter"/>
</dbReference>
<sequence length="341" mass="37013">MQRIVVTRKRARIRDVIRLTGLSRATIDRVLNARPGVKSSTKSKVEAALRELGYAPDVLSSRVAAQPMAVEVFVPVGPNPFFKVLRDGLEAAIDEFKYTNMTIRFREFSPYDPDTLSGQLRRVKSDIAAVIAVGMEDPKVETAFGALQRRGIKVLTFVSDTPRAQRTAYIGQDNLAAGRTAAQLMLGALGDRTGTFAIMLSNFQFRHFLDRQAGFGQICTALRPDLTVITAPPFGQDPSRSEAILNDLAQAHPDLAGIYIVGGSQPGGLAAFAQSFDPAPVIIGHEVTPFSRDALHSGLFRFVISHDTVDMGRIAIRAVLADELPAILPSAINIHVAENLP</sequence>
<dbReference type="Pfam" id="PF13407">
    <property type="entry name" value="Peripla_BP_4"/>
    <property type="match status" value="1"/>
</dbReference>
<dbReference type="CDD" id="cd06307">
    <property type="entry name" value="PBP1_sugar_binding"/>
    <property type="match status" value="1"/>
</dbReference>
<dbReference type="RefSeq" id="WP_081788210.1">
    <property type="nucleotide sequence ID" value="NZ_JEMU01000009.1"/>
</dbReference>
<organism evidence="5 6">
    <name type="scientific">Sulfitobacter mediterraneus</name>
    <dbReference type="NCBI Taxonomy" id="83219"/>
    <lineage>
        <taxon>Bacteria</taxon>
        <taxon>Pseudomonadati</taxon>
        <taxon>Pseudomonadota</taxon>
        <taxon>Alphaproteobacteria</taxon>
        <taxon>Rhodobacterales</taxon>
        <taxon>Roseobacteraceae</taxon>
        <taxon>Sulfitobacter</taxon>
    </lineage>
</organism>
<dbReference type="InterPro" id="IPR000843">
    <property type="entry name" value="HTH_LacI"/>
</dbReference>
<dbReference type="GO" id="GO:0003700">
    <property type="term" value="F:DNA-binding transcription factor activity"/>
    <property type="evidence" value="ECO:0007669"/>
    <property type="project" value="TreeGrafter"/>
</dbReference>
<evidence type="ECO:0000256" key="2">
    <source>
        <dbReference type="ARBA" id="ARBA00023125"/>
    </source>
</evidence>
<dbReference type="Proteomes" id="UP000027337">
    <property type="component" value="Unassembled WGS sequence"/>
</dbReference>
<evidence type="ECO:0000313" key="6">
    <source>
        <dbReference type="Proteomes" id="UP000027337"/>
    </source>
</evidence>
<keyword evidence="1" id="KW-0805">Transcription regulation</keyword>
<keyword evidence="6" id="KW-1185">Reference proteome</keyword>
<dbReference type="Gene3D" id="1.10.260.40">
    <property type="entry name" value="lambda repressor-like DNA-binding domains"/>
    <property type="match status" value="1"/>
</dbReference>
<dbReference type="PANTHER" id="PTHR30146:SF152">
    <property type="entry name" value="TRANSCRIPTIONAL REGULATORY PROTEIN"/>
    <property type="match status" value="1"/>
</dbReference>
<proteinExistence type="predicted"/>
<keyword evidence="2" id="KW-0238">DNA-binding</keyword>
<dbReference type="SUPFAM" id="SSF47413">
    <property type="entry name" value="lambda repressor-like DNA-binding domains"/>
    <property type="match status" value="1"/>
</dbReference>
<comment type="caution">
    <text evidence="5">The sequence shown here is derived from an EMBL/GenBank/DDBJ whole genome shotgun (WGS) entry which is preliminary data.</text>
</comment>
<keyword evidence="3" id="KW-0804">Transcription</keyword>
<dbReference type="InterPro" id="IPR010982">
    <property type="entry name" value="Lambda_DNA-bd_dom_sf"/>
</dbReference>
<evidence type="ECO:0000256" key="1">
    <source>
        <dbReference type="ARBA" id="ARBA00023015"/>
    </source>
</evidence>
<dbReference type="InterPro" id="IPR025997">
    <property type="entry name" value="SBP_2_dom"/>
</dbReference>
<dbReference type="Gene3D" id="3.40.50.2300">
    <property type="match status" value="2"/>
</dbReference>
<reference evidence="5 6" key="1">
    <citation type="journal article" date="2014" name="Genome Announc.">
        <title>Draft Genome Sequences of Two Isolates of the Roseobacter Group, Sulfitobacter sp. Strains 3SOLIMAR09 and 1FIGIMAR09, from Harbors of Mallorca Island (Mediterranean Sea).</title>
        <authorList>
            <person name="Mas-Llado M."/>
            <person name="Pina-Villalonga J.M."/>
            <person name="Brunet-Galmes I."/>
            <person name="Nogales B."/>
            <person name="Bosch R."/>
        </authorList>
    </citation>
    <scope>NUCLEOTIDE SEQUENCE [LARGE SCALE GENOMIC DNA]</scope>
    <source>
        <strain evidence="5 6">1FIGIMAR09</strain>
    </source>
</reference>
<accession>A0A061STW2</accession>